<name>A0A2M9CBH9_9FLAO</name>
<gene>
    <name evidence="1" type="ORF">CLV73_2212</name>
</gene>
<protein>
    <submittedName>
        <fullName evidence="1">Uncharacterized protein</fullName>
    </submittedName>
</protein>
<dbReference type="Proteomes" id="UP000228740">
    <property type="component" value="Unassembled WGS sequence"/>
</dbReference>
<dbReference type="EMBL" id="PGFD01000001">
    <property type="protein sequence ID" value="PJJ68177.1"/>
    <property type="molecule type" value="Genomic_DNA"/>
</dbReference>
<comment type="caution">
    <text evidence="1">The sequence shown here is derived from an EMBL/GenBank/DDBJ whole genome shotgun (WGS) entry which is preliminary data.</text>
</comment>
<sequence>MNVNISQINKTVFRKLFLFAFLFCFGLCFTQNFQLKKDSEFIKNYQIEIYGQENQLFISENGIVDIPLEIINKAEAFVIVDLDKKIDYHLYKEELKIKDSVLYFSQGKIIETVVINSKKEETLIGIEDKGWASRLYIRPGTSRMVEIPENKLYVGKKIKKIRYYFSGGKHPVTGERVDKSDTKIIAFMYTCESADCKNPQYLLPKTEVNFTGNGKYLEIDVNHRNIIIDETFKNIYVGFVSLGSFVIKMKKANKIDENKCYNVEEKFQWFKQATYHCPVIFLSIE</sequence>
<evidence type="ECO:0000313" key="2">
    <source>
        <dbReference type="Proteomes" id="UP000228740"/>
    </source>
</evidence>
<proteinExistence type="predicted"/>
<dbReference type="RefSeq" id="WP_100376818.1">
    <property type="nucleotide sequence ID" value="NZ_PGFD01000001.1"/>
</dbReference>
<organism evidence="1 2">
    <name type="scientific">Chryseobacterium geocarposphaerae</name>
    <dbReference type="NCBI Taxonomy" id="1416776"/>
    <lineage>
        <taxon>Bacteria</taxon>
        <taxon>Pseudomonadati</taxon>
        <taxon>Bacteroidota</taxon>
        <taxon>Flavobacteriia</taxon>
        <taxon>Flavobacteriales</taxon>
        <taxon>Weeksellaceae</taxon>
        <taxon>Chryseobacterium group</taxon>
        <taxon>Chryseobacterium</taxon>
    </lineage>
</organism>
<dbReference type="AlphaFoldDB" id="A0A2M9CBH9"/>
<keyword evidence="2" id="KW-1185">Reference proteome</keyword>
<evidence type="ECO:0000313" key="1">
    <source>
        <dbReference type="EMBL" id="PJJ68177.1"/>
    </source>
</evidence>
<reference evidence="1 2" key="1">
    <citation type="submission" date="2017-11" db="EMBL/GenBank/DDBJ databases">
        <title>Genomic Encyclopedia of Archaeal and Bacterial Type Strains, Phase II (KMG-II): From Individual Species to Whole Genera.</title>
        <authorList>
            <person name="Goeker M."/>
        </authorList>
    </citation>
    <scope>NUCLEOTIDE SEQUENCE [LARGE SCALE GENOMIC DNA]</scope>
    <source>
        <strain evidence="1 2">DSM 27617</strain>
    </source>
</reference>
<accession>A0A2M9CBH9</accession>
<dbReference type="OrthoDB" id="1242650at2"/>